<proteinExistence type="predicted"/>
<feature type="compositionally biased region" description="Basic and acidic residues" evidence="1">
    <location>
        <begin position="227"/>
        <end position="238"/>
    </location>
</feature>
<feature type="compositionally biased region" description="Low complexity" evidence="1">
    <location>
        <begin position="88"/>
        <end position="107"/>
    </location>
</feature>
<dbReference type="Proteomes" id="UP000703661">
    <property type="component" value="Unassembled WGS sequence"/>
</dbReference>
<comment type="caution">
    <text evidence="2">The sequence shown here is derived from an EMBL/GenBank/DDBJ whole genome shotgun (WGS) entry which is preliminary data.</text>
</comment>
<accession>A0A9P6MPS3</accession>
<feature type="compositionally biased region" description="Polar residues" evidence="1">
    <location>
        <begin position="148"/>
        <end position="161"/>
    </location>
</feature>
<sequence>MTVSTISQEDIASDFGKRHNSRYDKDHDNDHTLSDLHEREHSYRSAIGITELNNPEDNTTTRRNVPQVKRRSSSPSYVERSEPSKGFNYNPNDSNDNDNNNNNNDSNGQTRRSNSFDDKNQSSSDYNNTNDNSNGHHWDQEGERPNMYSRSTRSSAENQKASYGDKHNVRNEHPDDQDSRRTQEENDVEKNSPSRSIDEEMHEDMISDEDDQLEEDEYDENEGSAGSRDDGTNAKNEDGSDATALTEGGIRKPVKVRSMFVDKLYRRVNFEPQEPGNTTLAVLSSSFPA</sequence>
<keyword evidence="3" id="KW-1185">Reference proteome</keyword>
<gene>
    <name evidence="2" type="ORF">BGZ80_003203</name>
</gene>
<feature type="compositionally biased region" description="Basic and acidic residues" evidence="1">
    <location>
        <begin position="134"/>
        <end position="144"/>
    </location>
</feature>
<reference evidence="2" key="1">
    <citation type="journal article" date="2020" name="Fungal Divers.">
        <title>Resolving the Mortierellaceae phylogeny through synthesis of multi-gene phylogenetics and phylogenomics.</title>
        <authorList>
            <person name="Vandepol N."/>
            <person name="Liber J."/>
            <person name="Desiro A."/>
            <person name="Na H."/>
            <person name="Kennedy M."/>
            <person name="Barry K."/>
            <person name="Grigoriev I.V."/>
            <person name="Miller A.N."/>
            <person name="O'Donnell K."/>
            <person name="Stajich J.E."/>
            <person name="Bonito G."/>
        </authorList>
    </citation>
    <scope>NUCLEOTIDE SEQUENCE</scope>
    <source>
        <strain evidence="2">NRRL 2769</strain>
    </source>
</reference>
<dbReference type="EMBL" id="JAAAID010001837">
    <property type="protein sequence ID" value="KAG0008652.1"/>
    <property type="molecule type" value="Genomic_DNA"/>
</dbReference>
<evidence type="ECO:0000313" key="3">
    <source>
        <dbReference type="Proteomes" id="UP000703661"/>
    </source>
</evidence>
<protein>
    <submittedName>
        <fullName evidence="2">Uncharacterized protein</fullName>
    </submittedName>
</protein>
<evidence type="ECO:0000313" key="2">
    <source>
        <dbReference type="EMBL" id="KAG0008652.1"/>
    </source>
</evidence>
<feature type="region of interest" description="Disordered" evidence="1">
    <location>
        <begin position="1"/>
        <end position="249"/>
    </location>
</feature>
<feature type="compositionally biased region" description="Basic and acidic residues" evidence="1">
    <location>
        <begin position="15"/>
        <end position="43"/>
    </location>
</feature>
<evidence type="ECO:0000256" key="1">
    <source>
        <dbReference type="SAM" id="MobiDB-lite"/>
    </source>
</evidence>
<organism evidence="2 3">
    <name type="scientific">Entomortierella chlamydospora</name>
    <dbReference type="NCBI Taxonomy" id="101097"/>
    <lineage>
        <taxon>Eukaryota</taxon>
        <taxon>Fungi</taxon>
        <taxon>Fungi incertae sedis</taxon>
        <taxon>Mucoromycota</taxon>
        <taxon>Mortierellomycotina</taxon>
        <taxon>Mortierellomycetes</taxon>
        <taxon>Mortierellales</taxon>
        <taxon>Mortierellaceae</taxon>
        <taxon>Entomortierella</taxon>
    </lineage>
</organism>
<feature type="compositionally biased region" description="Acidic residues" evidence="1">
    <location>
        <begin position="206"/>
        <end position="222"/>
    </location>
</feature>
<name>A0A9P6MPS3_9FUNG</name>
<feature type="compositionally biased region" description="Low complexity" evidence="1">
    <location>
        <begin position="121"/>
        <end position="133"/>
    </location>
</feature>
<feature type="compositionally biased region" description="Basic and acidic residues" evidence="1">
    <location>
        <begin position="163"/>
        <end position="205"/>
    </location>
</feature>
<feature type="compositionally biased region" description="Polar residues" evidence="1">
    <location>
        <begin position="51"/>
        <end position="64"/>
    </location>
</feature>
<dbReference type="AlphaFoldDB" id="A0A9P6MPS3"/>
<feature type="compositionally biased region" description="Polar residues" evidence="1">
    <location>
        <begin position="1"/>
        <end position="10"/>
    </location>
</feature>